<dbReference type="RefSeq" id="WP_284485308.1">
    <property type="nucleotide sequence ID" value="NZ_JASNJE010000009.1"/>
</dbReference>
<feature type="domain" description="Zinc finger/thioredoxin putative" evidence="3">
    <location>
        <begin position="1"/>
        <end position="36"/>
    </location>
</feature>
<proteinExistence type="predicted"/>
<evidence type="ECO:0000313" key="4">
    <source>
        <dbReference type="EMBL" id="MDK3073368.1"/>
    </source>
</evidence>
<keyword evidence="2" id="KW-1133">Transmembrane helix</keyword>
<organism evidence="4 5">
    <name type="scientific">Sedimentitalea xiamensis</name>
    <dbReference type="NCBI Taxonomy" id="3050037"/>
    <lineage>
        <taxon>Bacteria</taxon>
        <taxon>Pseudomonadati</taxon>
        <taxon>Pseudomonadota</taxon>
        <taxon>Alphaproteobacteria</taxon>
        <taxon>Rhodobacterales</taxon>
        <taxon>Paracoccaceae</taxon>
        <taxon>Sedimentitalea</taxon>
    </lineage>
</organism>
<feature type="transmembrane region" description="Helical" evidence="2">
    <location>
        <begin position="199"/>
        <end position="220"/>
    </location>
</feature>
<gene>
    <name evidence="4" type="ORF">QO034_09625</name>
</gene>
<dbReference type="Pfam" id="PF13717">
    <property type="entry name" value="Zn_ribbon_4"/>
    <property type="match status" value="1"/>
</dbReference>
<keyword evidence="5" id="KW-1185">Reference proteome</keyword>
<dbReference type="NCBIfam" id="TIGR02098">
    <property type="entry name" value="MJ0042_CXXC"/>
    <property type="match status" value="1"/>
</dbReference>
<keyword evidence="2" id="KW-0812">Transmembrane</keyword>
<comment type="caution">
    <text evidence="4">The sequence shown here is derived from an EMBL/GenBank/DDBJ whole genome shotgun (WGS) entry which is preliminary data.</text>
</comment>
<keyword evidence="2" id="KW-0472">Membrane</keyword>
<protein>
    <submittedName>
        <fullName evidence="4">Zinc-ribbon domain-containing protein</fullName>
    </submittedName>
</protein>
<sequence>MRLTCPNCDAQYEVPDAAIPAEGREVQCSNCGNLWFHAHPDHPRQDTSGKLESVERNDAVRDDDPRDGPARGGDIAQTGEDVDEDEDDLEGAEEDDTLPPRRDIDPVVIEILRAEAEREVRLRAAEKSGATETAADPGPEPDDAAADGAESPPVDTRTKPGRDALPELAGPEPDAPDDVSPNVPPALSAASGTGNAGGFARGFALVIAVASVLVLVYSWADRISESVPQAAPALDSYVANVNQMRVWLDSTLNTYLPK</sequence>
<dbReference type="Gene3D" id="2.20.28.160">
    <property type="match status" value="1"/>
</dbReference>
<feature type="compositionally biased region" description="Basic and acidic residues" evidence="1">
    <location>
        <begin position="41"/>
        <end position="69"/>
    </location>
</feature>
<feature type="compositionally biased region" description="Basic and acidic residues" evidence="1">
    <location>
        <begin position="156"/>
        <end position="165"/>
    </location>
</feature>
<dbReference type="Proteomes" id="UP001227126">
    <property type="component" value="Unassembled WGS sequence"/>
</dbReference>
<accession>A0ABT7FEF6</accession>
<dbReference type="InterPro" id="IPR011723">
    <property type="entry name" value="Znf/thioredoxin_put"/>
</dbReference>
<name>A0ABT7FEF6_9RHOB</name>
<feature type="compositionally biased region" description="Acidic residues" evidence="1">
    <location>
        <begin position="80"/>
        <end position="97"/>
    </location>
</feature>
<evidence type="ECO:0000256" key="1">
    <source>
        <dbReference type="SAM" id="MobiDB-lite"/>
    </source>
</evidence>
<evidence type="ECO:0000259" key="3">
    <source>
        <dbReference type="Pfam" id="PF13717"/>
    </source>
</evidence>
<evidence type="ECO:0000256" key="2">
    <source>
        <dbReference type="SAM" id="Phobius"/>
    </source>
</evidence>
<feature type="region of interest" description="Disordered" evidence="1">
    <location>
        <begin position="41"/>
        <end position="103"/>
    </location>
</feature>
<feature type="region of interest" description="Disordered" evidence="1">
    <location>
        <begin position="123"/>
        <end position="192"/>
    </location>
</feature>
<evidence type="ECO:0000313" key="5">
    <source>
        <dbReference type="Proteomes" id="UP001227126"/>
    </source>
</evidence>
<reference evidence="4 5" key="1">
    <citation type="submission" date="2023-05" db="EMBL/GenBank/DDBJ databases">
        <title>Sedimentitalea sp. nov. JM2-8.</title>
        <authorList>
            <person name="Huang J."/>
        </authorList>
    </citation>
    <scope>NUCLEOTIDE SEQUENCE [LARGE SCALE GENOMIC DNA]</scope>
    <source>
        <strain evidence="4 5">JM2-8</strain>
    </source>
</reference>
<dbReference type="EMBL" id="JASNJE010000009">
    <property type="protein sequence ID" value="MDK3073368.1"/>
    <property type="molecule type" value="Genomic_DNA"/>
</dbReference>